<organism evidence="2 3">
    <name type="scientific">Candidatus Methylobacter oryzae</name>
    <dbReference type="NCBI Taxonomy" id="2497749"/>
    <lineage>
        <taxon>Bacteria</taxon>
        <taxon>Pseudomonadati</taxon>
        <taxon>Pseudomonadota</taxon>
        <taxon>Gammaproteobacteria</taxon>
        <taxon>Methylococcales</taxon>
        <taxon>Methylococcaceae</taxon>
        <taxon>Methylobacter</taxon>
    </lineage>
</organism>
<keyword evidence="1" id="KW-0812">Transmembrane</keyword>
<keyword evidence="1" id="KW-1133">Transmembrane helix</keyword>
<feature type="transmembrane region" description="Helical" evidence="1">
    <location>
        <begin position="12"/>
        <end position="30"/>
    </location>
</feature>
<keyword evidence="1" id="KW-0472">Membrane</keyword>
<dbReference type="Proteomes" id="UP000733744">
    <property type="component" value="Unassembled WGS sequence"/>
</dbReference>
<evidence type="ECO:0000313" key="3">
    <source>
        <dbReference type="Proteomes" id="UP000733744"/>
    </source>
</evidence>
<protein>
    <submittedName>
        <fullName evidence="2">C4-dicarboxylate ABC transporter</fullName>
    </submittedName>
</protein>
<keyword evidence="3" id="KW-1185">Reference proteome</keyword>
<name>A0ABY3C6H6_9GAMM</name>
<evidence type="ECO:0000256" key="1">
    <source>
        <dbReference type="SAM" id="Phobius"/>
    </source>
</evidence>
<gene>
    <name evidence="2" type="ORF">EKO24_020615</name>
</gene>
<sequence length="694" mass="76147">MNGLSHCLNYPWVTIRFILTIIFVLITPIANALDSISLNLGIIAGTQWQLEGISVALTGLPQKTQKLALTIAKLSLPKPFNDLNLVNIRCTSFSWQNKELLCEQGRAEIHSKRRQLPPTTANFSFQITEKRSSLKLTDLRLAGGIVAIDVEEQGEQWQLQIDAKAIDAKSVQQLLPQEQFKLKAGKIDVRLNASGSHALVNIFTLTGQFDGVSGQSKDGQLATEALVLGATLNAQNNNGLWQWQGRIEFNGGALYAEPLYLESTGPHITLDAQGDWGASNEQIEIKSANYRHAKAGELSGSATVRYKDGVSLEKAQFSLLSDNLQDLSAIYLKPLFEQTALQGVSLAGHLKADFSIDKQALTRLAATFDNLDINDVSGRGGVQGAAGRLNWSNDERFDQPSKIAWRQLQVHAVPLGPAGLSFLSRDHSIRLLKKTQLPLLDGAIAINQFSWLGRKQQDPEISFEGDLNNVSLEQLTQALNWTPLSGTISGHIPRIEYSNKTLSLGGELIVKVFDGEVRVSNLASSGLFTNLTKFHGDLEIDNLDLDQLTGKFKFGGITGKLSGYVRQLYMENWRPVSFFAWLGTPENDDSRHRISQKAVQNIANIGGGGAADLLSKSFLRFFETFGYDKLGLGCYLHDGVCQLMGVEATESGYAIITGGGLPRIDVIGYNPRVDWNVLMERLGRITTSDEVIVE</sequence>
<proteinExistence type="predicted"/>
<evidence type="ECO:0000313" key="2">
    <source>
        <dbReference type="EMBL" id="TRW90022.1"/>
    </source>
</evidence>
<dbReference type="EMBL" id="RYFG02000120">
    <property type="protein sequence ID" value="TRW90022.1"/>
    <property type="molecule type" value="Genomic_DNA"/>
</dbReference>
<dbReference type="RefSeq" id="WP_127028849.1">
    <property type="nucleotide sequence ID" value="NZ_RYFG02000120.1"/>
</dbReference>
<accession>A0ABY3C6H6</accession>
<comment type="caution">
    <text evidence="2">The sequence shown here is derived from an EMBL/GenBank/DDBJ whole genome shotgun (WGS) entry which is preliminary data.</text>
</comment>
<reference evidence="2 3" key="1">
    <citation type="journal article" date="2019" name="Antonie Van Leeuwenhoek">
        <title>Description of 'Ca. Methylobacter oryzae' KRF1, a novel species from the environmentally important Methylobacter clade 2.</title>
        <authorList>
            <person name="Khatri K."/>
            <person name="Mohite J.A."/>
            <person name="Pandit P.S."/>
            <person name="Bahulikar R."/>
            <person name="Rahalkar M.C."/>
        </authorList>
    </citation>
    <scope>NUCLEOTIDE SEQUENCE [LARGE SCALE GENOMIC DNA]</scope>
    <source>
        <strain evidence="2 3">KRF1</strain>
    </source>
</reference>